<organism evidence="1 2">
    <name type="scientific">Ilyodon furcidens</name>
    <name type="common">goldbreast splitfin</name>
    <dbReference type="NCBI Taxonomy" id="33524"/>
    <lineage>
        <taxon>Eukaryota</taxon>
        <taxon>Metazoa</taxon>
        <taxon>Chordata</taxon>
        <taxon>Craniata</taxon>
        <taxon>Vertebrata</taxon>
        <taxon>Euteleostomi</taxon>
        <taxon>Actinopterygii</taxon>
        <taxon>Neopterygii</taxon>
        <taxon>Teleostei</taxon>
        <taxon>Neoteleostei</taxon>
        <taxon>Acanthomorphata</taxon>
        <taxon>Ovalentaria</taxon>
        <taxon>Atherinomorphae</taxon>
        <taxon>Cyprinodontiformes</taxon>
        <taxon>Goodeidae</taxon>
        <taxon>Ilyodon</taxon>
    </lineage>
</organism>
<reference evidence="1 2" key="1">
    <citation type="submission" date="2021-06" db="EMBL/GenBank/DDBJ databases">
        <authorList>
            <person name="Palmer J.M."/>
        </authorList>
    </citation>
    <scope>NUCLEOTIDE SEQUENCE [LARGE SCALE GENOMIC DNA]</scope>
    <source>
        <strain evidence="2">if_2019</strain>
        <tissue evidence="1">Muscle</tissue>
    </source>
</reference>
<gene>
    <name evidence="1" type="ORF">ILYODFUR_034271</name>
</gene>
<evidence type="ECO:0000313" key="2">
    <source>
        <dbReference type="Proteomes" id="UP001482620"/>
    </source>
</evidence>
<evidence type="ECO:0000313" key="1">
    <source>
        <dbReference type="EMBL" id="MEQ2234710.1"/>
    </source>
</evidence>
<comment type="caution">
    <text evidence="1">The sequence shown here is derived from an EMBL/GenBank/DDBJ whole genome shotgun (WGS) entry which is preliminary data.</text>
</comment>
<proteinExistence type="predicted"/>
<accession>A0ABV0TQW5</accession>
<sequence length="85" mass="10448">MRFRRRWPWVHQRRNKFGEHHLLLQEQRLVHGCFQQYFHLSKTQLEDLLPHVGGRISLRDNNYRHCIPAAEHLPICLRPLFRDDL</sequence>
<name>A0ABV0TQW5_9TELE</name>
<protein>
    <submittedName>
        <fullName evidence="1">Uncharacterized protein</fullName>
    </submittedName>
</protein>
<dbReference type="EMBL" id="JAHRIQ010040870">
    <property type="protein sequence ID" value="MEQ2234710.1"/>
    <property type="molecule type" value="Genomic_DNA"/>
</dbReference>
<dbReference type="Proteomes" id="UP001482620">
    <property type="component" value="Unassembled WGS sequence"/>
</dbReference>
<keyword evidence="2" id="KW-1185">Reference proteome</keyword>